<dbReference type="EMBL" id="AP003407">
    <property type="protein sequence ID" value="BAD87539.1"/>
    <property type="molecule type" value="Genomic_DNA"/>
</dbReference>
<gene>
    <name evidence="2" type="primary">B1078G07.18</name>
</gene>
<feature type="compositionally biased region" description="Basic and acidic residues" evidence="1">
    <location>
        <begin position="119"/>
        <end position="129"/>
    </location>
</feature>
<accession>Q5JLW8</accession>
<sequence>MQVTRTCAASLPTPSAIRSRFARLAVQPGDVHDHLRHAHHYIVSMIAKGVVGRRNMEVVRVHMYETMDAEAIANIPISHVAQPERMEEASHDRRPARRPIQLEAIAAGSGGSAGGEAQQDEKDFSEHMRRLSPTPTSSPSSPTSTRRTRSSSSSSSTTSR</sequence>
<evidence type="ECO:0000256" key="1">
    <source>
        <dbReference type="SAM" id="MobiDB-lite"/>
    </source>
</evidence>
<dbReference type="Proteomes" id="UP000817658">
    <property type="component" value="Chromosome 1"/>
</dbReference>
<organism evidence="2">
    <name type="scientific">Oryza sativa subsp. japonica</name>
    <name type="common">Rice</name>
    <dbReference type="NCBI Taxonomy" id="39947"/>
    <lineage>
        <taxon>Eukaryota</taxon>
        <taxon>Viridiplantae</taxon>
        <taxon>Streptophyta</taxon>
        <taxon>Embryophyta</taxon>
        <taxon>Tracheophyta</taxon>
        <taxon>Spermatophyta</taxon>
        <taxon>Magnoliopsida</taxon>
        <taxon>Liliopsida</taxon>
        <taxon>Poales</taxon>
        <taxon>Poaceae</taxon>
        <taxon>BOP clade</taxon>
        <taxon>Oryzoideae</taxon>
        <taxon>Oryzeae</taxon>
        <taxon>Oryzinae</taxon>
        <taxon>Oryza</taxon>
        <taxon>Oryza sativa</taxon>
    </lineage>
</organism>
<feature type="compositionally biased region" description="Basic and acidic residues" evidence="1">
    <location>
        <begin position="82"/>
        <end position="93"/>
    </location>
</feature>
<feature type="compositionally biased region" description="Low complexity" evidence="1">
    <location>
        <begin position="132"/>
        <end position="160"/>
    </location>
</feature>
<evidence type="ECO:0000313" key="2">
    <source>
        <dbReference type="EMBL" id="BAD87539.1"/>
    </source>
</evidence>
<name>Q5JLW8_ORYSJ</name>
<feature type="region of interest" description="Disordered" evidence="1">
    <location>
        <begin position="79"/>
        <end position="160"/>
    </location>
</feature>
<reference evidence="2" key="1">
    <citation type="journal article" date="2002" name="Nature">
        <title>The genome sequence and structure of rice chromosome 1.</title>
        <authorList>
            <person name="Sasaki T."/>
            <person name="Matsumoto T."/>
            <person name="Yamamoto K."/>
            <person name="Sakata K."/>
            <person name="Baba T."/>
            <person name="Katayose Y."/>
            <person name="Wu J."/>
            <person name="Niimura Y."/>
            <person name="Cheng Z."/>
            <person name="Nagamura Y."/>
            <person name="Antonio B.A."/>
            <person name="Kanamori H."/>
            <person name="Hosokawa S."/>
            <person name="Masukawa M."/>
            <person name="Arikawa K."/>
            <person name="Chiden Y."/>
            <person name="Hayashi M."/>
            <person name="Okamoto M."/>
            <person name="Ando T."/>
            <person name="Aoki H."/>
            <person name="Arita K."/>
            <person name="Hamada M."/>
            <person name="Harada C."/>
            <person name="Hijishita S."/>
            <person name="Honda M."/>
            <person name="Ichikawa Y."/>
            <person name="Idonuma A."/>
            <person name="Iijima M."/>
            <person name="Ikeda M."/>
            <person name="Ikeno M."/>
            <person name="Itoh S."/>
            <person name="Itoh T."/>
            <person name="Itoh Y."/>
            <person name="Itoh Y."/>
            <person name="Iwabuchi A."/>
            <person name="Kamiya K."/>
            <person name="Karasawa W."/>
            <person name="Katagiri S."/>
            <person name="Kikuta A."/>
            <person name="Kobayashi N."/>
            <person name="Kono I."/>
            <person name="Machita K."/>
            <person name="Maehara T."/>
            <person name="Mizuno H."/>
            <person name="Mizubayashi T."/>
            <person name="Mukai Y."/>
            <person name="Nagasaki H."/>
            <person name="Nakashima M."/>
            <person name="Nakama Y."/>
            <person name="Nakamichi Y."/>
            <person name="Nakamura M."/>
            <person name="Namiki N."/>
            <person name="Negishi M."/>
            <person name="Ohta I."/>
            <person name="Ono N."/>
            <person name="Saji S."/>
            <person name="Sakai K."/>
            <person name="Shibata M."/>
            <person name="Shimokawa T."/>
            <person name="Shomura A."/>
            <person name="Song J."/>
            <person name="Takazaki Y."/>
            <person name="Terasawa K."/>
            <person name="Tsuji K."/>
            <person name="Waki K."/>
            <person name="Yamagata H."/>
            <person name="Yamane H."/>
            <person name="Yoshiki S."/>
            <person name="Yoshihara R."/>
            <person name="Yukawa K."/>
            <person name="Zhong H."/>
            <person name="Iwama H."/>
            <person name="Endo T."/>
            <person name="Ito H."/>
            <person name="Hahn J.H."/>
            <person name="Kim H.I."/>
            <person name="Eun M.Y."/>
            <person name="Yano M."/>
            <person name="Jiang J."/>
            <person name="Gojobori T."/>
        </authorList>
    </citation>
    <scope>NUCLEOTIDE SEQUENCE [LARGE SCALE GENOMIC DNA]</scope>
</reference>
<proteinExistence type="predicted"/>
<dbReference type="AlphaFoldDB" id="Q5JLW8"/>
<protein>
    <submittedName>
        <fullName evidence="2">Uncharacterized protein</fullName>
    </submittedName>
</protein>